<dbReference type="PANTHER" id="PTHR21230">
    <property type="entry name" value="VESICLE TRANSPORT V-SNARE PROTEIN VTI1-RELATED"/>
    <property type="match status" value="1"/>
</dbReference>
<accession>A0A093GDG6</accession>
<organism evidence="19 20">
    <name type="scientific">Dryobates pubescens</name>
    <name type="common">Downy woodpecker</name>
    <name type="synonym">Picoides pubescens</name>
    <dbReference type="NCBI Taxonomy" id="118200"/>
    <lineage>
        <taxon>Eukaryota</taxon>
        <taxon>Metazoa</taxon>
        <taxon>Chordata</taxon>
        <taxon>Craniata</taxon>
        <taxon>Vertebrata</taxon>
        <taxon>Euteleostomi</taxon>
        <taxon>Archelosauria</taxon>
        <taxon>Archosauria</taxon>
        <taxon>Dinosauria</taxon>
        <taxon>Saurischia</taxon>
        <taxon>Theropoda</taxon>
        <taxon>Coelurosauria</taxon>
        <taxon>Aves</taxon>
        <taxon>Neognathae</taxon>
        <taxon>Neoaves</taxon>
        <taxon>Telluraves</taxon>
        <taxon>Coraciimorphae</taxon>
        <taxon>Piciformes</taxon>
        <taxon>Picidae</taxon>
        <taxon>Dryobates</taxon>
    </lineage>
</organism>
<protein>
    <recommendedName>
        <fullName evidence="14">Golgi SNAP receptor complex member 2</fullName>
    </recommendedName>
    <alternativeName>
        <fullName evidence="15">27 kDa Golgi SNARE protein</fullName>
    </alternativeName>
    <alternativeName>
        <fullName evidence="16">Membrin</fullName>
    </alternativeName>
</protein>
<dbReference type="AlphaFoldDB" id="A0A093GDG6"/>
<evidence type="ECO:0000256" key="3">
    <source>
        <dbReference type="ARBA" id="ARBA00022692"/>
    </source>
</evidence>
<evidence type="ECO:0000256" key="14">
    <source>
        <dbReference type="ARBA" id="ARBA00072070"/>
    </source>
</evidence>
<gene>
    <name evidence="19" type="ORF">N307_02306</name>
</gene>
<dbReference type="CDD" id="cd15863">
    <property type="entry name" value="SNARE_GS27"/>
    <property type="match status" value="1"/>
</dbReference>
<dbReference type="Gene3D" id="1.20.5.110">
    <property type="match status" value="1"/>
</dbReference>
<evidence type="ECO:0000256" key="4">
    <source>
        <dbReference type="ARBA" id="ARBA00022824"/>
    </source>
</evidence>
<comment type="subcellular location">
    <subcellularLocation>
        <location evidence="1">Endoplasmic reticulum membrane</location>
    </subcellularLocation>
    <subcellularLocation>
        <location evidence="12">Golgi apparatus</location>
        <location evidence="12">cis-Golgi network membrane</location>
        <topology evidence="12">Single-pass type IV membrane protein</topology>
    </subcellularLocation>
</comment>
<feature type="transmembrane region" description="Helical" evidence="18">
    <location>
        <begin position="161"/>
        <end position="179"/>
    </location>
</feature>
<evidence type="ECO:0000256" key="6">
    <source>
        <dbReference type="ARBA" id="ARBA00022989"/>
    </source>
</evidence>
<keyword evidence="2" id="KW-0813">Transport</keyword>
<dbReference type="SUPFAM" id="SSF58038">
    <property type="entry name" value="SNARE fusion complex"/>
    <property type="match status" value="1"/>
</dbReference>
<keyword evidence="20" id="KW-1185">Reference proteome</keyword>
<dbReference type="GO" id="GO:0006891">
    <property type="term" value="P:intra-Golgi vesicle-mediated transport"/>
    <property type="evidence" value="ECO:0007669"/>
    <property type="project" value="TreeGrafter"/>
</dbReference>
<evidence type="ECO:0000313" key="20">
    <source>
        <dbReference type="Proteomes" id="UP000053875"/>
    </source>
</evidence>
<keyword evidence="6 18" id="KW-1133">Transmembrane helix</keyword>
<dbReference type="GO" id="GO:0031201">
    <property type="term" value="C:SNARE complex"/>
    <property type="evidence" value="ECO:0007669"/>
    <property type="project" value="TreeGrafter"/>
</dbReference>
<evidence type="ECO:0000256" key="11">
    <source>
        <dbReference type="ARBA" id="ARBA00037078"/>
    </source>
</evidence>
<keyword evidence="4" id="KW-0256">Endoplasmic reticulum</keyword>
<dbReference type="GO" id="GO:0006906">
    <property type="term" value="P:vesicle fusion"/>
    <property type="evidence" value="ECO:0007669"/>
    <property type="project" value="TreeGrafter"/>
</dbReference>
<evidence type="ECO:0000256" key="8">
    <source>
        <dbReference type="ARBA" id="ARBA00023034"/>
    </source>
</evidence>
<keyword evidence="8" id="KW-0333">Golgi apparatus</keyword>
<evidence type="ECO:0000256" key="7">
    <source>
        <dbReference type="ARBA" id="ARBA00022990"/>
    </source>
</evidence>
<feature type="compositionally biased region" description="Polar residues" evidence="17">
    <location>
        <begin position="48"/>
        <end position="58"/>
    </location>
</feature>
<dbReference type="GO" id="GO:0005789">
    <property type="term" value="C:endoplasmic reticulum membrane"/>
    <property type="evidence" value="ECO:0007669"/>
    <property type="project" value="UniProtKB-SubCell"/>
</dbReference>
<sequence>VVENEIQARIDNIFSSLERLEILSSKEPPSKRQNAKLLGARSSSLHFQGSAVQRGSNWRPSGERERERSPSPLCSAAASRPQDSATSIPIDESLQFTESLQSAHRGMDELIGSGTSILQGLRDQRVTLKGTQKKLLDVANMLGLSNTVMRLIEKRAFQDKYFMAGGMLLTCLLMLLILHCL</sequence>
<dbReference type="PANTHER" id="PTHR21230:SF1">
    <property type="entry name" value="GOLGI SNAP RECEPTOR COMPLEX MEMBER 2"/>
    <property type="match status" value="1"/>
</dbReference>
<dbReference type="InterPro" id="IPR027027">
    <property type="entry name" value="GOSR2/Membrin/Bos1"/>
</dbReference>
<feature type="region of interest" description="Disordered" evidence="17">
    <location>
        <begin position="48"/>
        <end position="85"/>
    </location>
</feature>
<evidence type="ECO:0000256" key="9">
    <source>
        <dbReference type="ARBA" id="ARBA00023054"/>
    </source>
</evidence>
<dbReference type="GO" id="GO:0015031">
    <property type="term" value="P:protein transport"/>
    <property type="evidence" value="ECO:0007669"/>
    <property type="project" value="UniProtKB-KW"/>
</dbReference>
<feature type="non-terminal residue" evidence="19">
    <location>
        <position position="181"/>
    </location>
</feature>
<feature type="non-terminal residue" evidence="19">
    <location>
        <position position="1"/>
    </location>
</feature>
<reference evidence="19 20" key="1">
    <citation type="submission" date="2014-04" db="EMBL/GenBank/DDBJ databases">
        <title>Genome evolution of avian class.</title>
        <authorList>
            <person name="Zhang G."/>
            <person name="Li C."/>
        </authorList>
    </citation>
    <scope>NUCLEOTIDE SEQUENCE [LARGE SCALE GENOMIC DNA]</scope>
    <source>
        <strain evidence="19">BGI_N307</strain>
    </source>
</reference>
<evidence type="ECO:0000256" key="1">
    <source>
        <dbReference type="ARBA" id="ARBA00004586"/>
    </source>
</evidence>
<dbReference type="GO" id="GO:0031902">
    <property type="term" value="C:late endosome membrane"/>
    <property type="evidence" value="ECO:0007669"/>
    <property type="project" value="TreeGrafter"/>
</dbReference>
<dbReference type="Pfam" id="PF12352">
    <property type="entry name" value="V-SNARE_C"/>
    <property type="match status" value="1"/>
</dbReference>
<evidence type="ECO:0000256" key="12">
    <source>
        <dbReference type="ARBA" id="ARBA00037862"/>
    </source>
</evidence>
<evidence type="ECO:0000256" key="13">
    <source>
        <dbReference type="ARBA" id="ARBA00038172"/>
    </source>
</evidence>
<dbReference type="GO" id="GO:0005794">
    <property type="term" value="C:Golgi apparatus"/>
    <property type="evidence" value="ECO:0007669"/>
    <property type="project" value="UniProtKB-SubCell"/>
</dbReference>
<evidence type="ECO:0000313" key="19">
    <source>
        <dbReference type="EMBL" id="KFV68250.1"/>
    </source>
</evidence>
<evidence type="ECO:0000256" key="16">
    <source>
        <dbReference type="ARBA" id="ARBA00080151"/>
    </source>
</evidence>
<evidence type="ECO:0000256" key="2">
    <source>
        <dbReference type="ARBA" id="ARBA00022448"/>
    </source>
</evidence>
<dbReference type="Proteomes" id="UP000053875">
    <property type="component" value="Unassembled WGS sequence"/>
</dbReference>
<comment type="function">
    <text evidence="11">Involved in transport of proteins from the cis/medial-Golgi to the trans-Golgi network.</text>
</comment>
<dbReference type="GO" id="GO:0012507">
    <property type="term" value="C:ER to Golgi transport vesicle membrane"/>
    <property type="evidence" value="ECO:0007669"/>
    <property type="project" value="TreeGrafter"/>
</dbReference>
<evidence type="ECO:0000256" key="15">
    <source>
        <dbReference type="ARBA" id="ARBA00076985"/>
    </source>
</evidence>
<comment type="similarity">
    <text evidence="13">Belongs to the GOSR2 family.</text>
</comment>
<dbReference type="PIRSF" id="PIRSF028865">
    <property type="entry name" value="Membrin-2"/>
    <property type="match status" value="1"/>
</dbReference>
<evidence type="ECO:0000256" key="17">
    <source>
        <dbReference type="SAM" id="MobiDB-lite"/>
    </source>
</evidence>
<keyword evidence="3 18" id="KW-0812">Transmembrane</keyword>
<evidence type="ECO:0000256" key="10">
    <source>
        <dbReference type="ARBA" id="ARBA00023136"/>
    </source>
</evidence>
<keyword evidence="19" id="KW-0675">Receptor</keyword>
<dbReference type="STRING" id="118200.A0A093GDG6"/>
<dbReference type="EMBL" id="KL216177">
    <property type="protein sequence ID" value="KFV68250.1"/>
    <property type="molecule type" value="Genomic_DNA"/>
</dbReference>
<keyword evidence="5" id="KW-0653">Protein transport</keyword>
<proteinExistence type="inferred from homology"/>
<keyword evidence="10 18" id="KW-0472">Membrane</keyword>
<dbReference type="GO" id="GO:0005484">
    <property type="term" value="F:SNAP receptor activity"/>
    <property type="evidence" value="ECO:0007669"/>
    <property type="project" value="InterPro"/>
</dbReference>
<keyword evidence="7" id="KW-0007">Acetylation</keyword>
<dbReference type="FunFam" id="1.20.5.110:FF:000044">
    <property type="entry name" value="Golgi SNAP receptor complex member 2"/>
    <property type="match status" value="1"/>
</dbReference>
<dbReference type="GO" id="GO:0000149">
    <property type="term" value="F:SNARE binding"/>
    <property type="evidence" value="ECO:0007669"/>
    <property type="project" value="TreeGrafter"/>
</dbReference>
<name>A0A093GDG6_DRYPU</name>
<evidence type="ECO:0000256" key="18">
    <source>
        <dbReference type="SAM" id="Phobius"/>
    </source>
</evidence>
<evidence type="ECO:0000256" key="5">
    <source>
        <dbReference type="ARBA" id="ARBA00022927"/>
    </source>
</evidence>
<keyword evidence="9" id="KW-0175">Coiled coil</keyword>